<dbReference type="GO" id="GO:0005975">
    <property type="term" value="P:carbohydrate metabolic process"/>
    <property type="evidence" value="ECO:0007669"/>
    <property type="project" value="InterPro"/>
</dbReference>
<dbReference type="Proteomes" id="UP000307943">
    <property type="component" value="Unassembled WGS sequence"/>
</dbReference>
<proteinExistence type="predicted"/>
<accession>A0A5C4TGT1</accession>
<keyword evidence="2" id="KW-1185">Reference proteome</keyword>
<evidence type="ECO:0000313" key="1">
    <source>
        <dbReference type="EMBL" id="TNJ68283.1"/>
    </source>
</evidence>
<dbReference type="SUPFAM" id="SSF88713">
    <property type="entry name" value="Glycoside hydrolase/deacetylase"/>
    <property type="match status" value="1"/>
</dbReference>
<dbReference type="EMBL" id="VDCQ01000001">
    <property type="protein sequence ID" value="TNJ68283.1"/>
    <property type="molecule type" value="Genomic_DNA"/>
</dbReference>
<gene>
    <name evidence="1" type="ORF">FE784_01075</name>
</gene>
<dbReference type="RefSeq" id="WP_139600260.1">
    <property type="nucleotide sequence ID" value="NZ_VDCQ01000001.1"/>
</dbReference>
<evidence type="ECO:0000313" key="2">
    <source>
        <dbReference type="Proteomes" id="UP000307943"/>
    </source>
</evidence>
<protein>
    <recommendedName>
        <fullName evidence="3">NodB homology domain-containing protein</fullName>
    </recommendedName>
</protein>
<name>A0A5C4TGT1_9BACL</name>
<dbReference type="InterPro" id="IPR011330">
    <property type="entry name" value="Glyco_hydro/deAcase_b/a-brl"/>
</dbReference>
<dbReference type="Gene3D" id="3.20.20.370">
    <property type="entry name" value="Glycoside hydrolase/deacetylase"/>
    <property type="match status" value="1"/>
</dbReference>
<comment type="caution">
    <text evidence="1">The sequence shown here is derived from an EMBL/GenBank/DDBJ whole genome shotgun (WGS) entry which is preliminary data.</text>
</comment>
<evidence type="ECO:0008006" key="3">
    <source>
        <dbReference type="Google" id="ProtNLM"/>
    </source>
</evidence>
<organism evidence="1 2">
    <name type="scientific">Paenibacillus hemerocallicola</name>
    <dbReference type="NCBI Taxonomy" id="1172614"/>
    <lineage>
        <taxon>Bacteria</taxon>
        <taxon>Bacillati</taxon>
        <taxon>Bacillota</taxon>
        <taxon>Bacilli</taxon>
        <taxon>Bacillales</taxon>
        <taxon>Paenibacillaceae</taxon>
        <taxon>Paenibacillus</taxon>
    </lineage>
</organism>
<dbReference type="OrthoDB" id="2492838at2"/>
<sequence length="565" mass="62625">MTNLAKIAVLRDREAISKLQSFGLNAFGLYVGEVLAHAGMSFVELHDAGEAETCGCDVIVAAACAEDDRTVKHLTAYMESGGIVISCAGLNKLGGKLGYAKAEEVAVGYADLGNSGSENTPLRFLGATPWRPVLADRTIPSAEKGSIFRDRQDGAFEGAALQIFPVGNGRLYRWSVDIWNTIVHLQQGNGPVLEDGAPASDGTGALNDNILKADDQAAVDWELDRKITDTGMPYFAYPYADLWREAFLGSLLEAIVADGKTLPFIGYYPDGISHVLMVSHDSDQNKDQYAEATLELLAEVGLNTTWCMLEPGYGKPIYERVKEAGHELAFHFNGLETQKGIWSEEEFARQLQWLKDAAELESVTSNKNHYTRFEGWGELFEWCERNGIAADQTRGPSKKGNVGMLFGTSHPYFPIAWANDGNRMYDVLEMSFLTQDLELSTLSDNSVIRPFLEQVKRVRGVAHFLYHQVHIHNWEAVRNSIRKLVAEARQLGFDFWTGKKVNDWERYRRSLKAGVGEDGSIRLDGPSSDYDIVVYIPAISSATGDFGSETVEWYGIACYKKVLRI</sequence>
<dbReference type="AlphaFoldDB" id="A0A5C4TGT1"/>
<reference evidence="1 2" key="1">
    <citation type="submission" date="2019-05" db="EMBL/GenBank/DDBJ databases">
        <title>We sequenced the genome of Paenibacillus hemerocallicola KCTC 33185 for further insight into its adaptation and study the phylogeny of Paenibacillus.</title>
        <authorList>
            <person name="Narsing Rao M.P."/>
        </authorList>
    </citation>
    <scope>NUCLEOTIDE SEQUENCE [LARGE SCALE GENOMIC DNA]</scope>
    <source>
        <strain evidence="1 2">KCTC 33185</strain>
    </source>
</reference>